<organism evidence="2 3">
    <name type="scientific">Phytohabitans aurantiacus</name>
    <dbReference type="NCBI Taxonomy" id="3016789"/>
    <lineage>
        <taxon>Bacteria</taxon>
        <taxon>Bacillati</taxon>
        <taxon>Actinomycetota</taxon>
        <taxon>Actinomycetes</taxon>
        <taxon>Micromonosporales</taxon>
        <taxon>Micromonosporaceae</taxon>
    </lineage>
</organism>
<dbReference type="SMART" id="SM00530">
    <property type="entry name" value="HTH_XRE"/>
    <property type="match status" value="1"/>
</dbReference>
<dbReference type="EMBL" id="BSDI01000040">
    <property type="protein sequence ID" value="GLI01107.1"/>
    <property type="molecule type" value="Genomic_DNA"/>
</dbReference>
<gene>
    <name evidence="2" type="ORF">Pa4123_63830</name>
</gene>
<dbReference type="Gene3D" id="1.10.260.40">
    <property type="entry name" value="lambda repressor-like DNA-binding domains"/>
    <property type="match status" value="1"/>
</dbReference>
<dbReference type="CDD" id="cd00093">
    <property type="entry name" value="HTH_XRE"/>
    <property type="match status" value="1"/>
</dbReference>
<dbReference type="Pfam" id="PF01381">
    <property type="entry name" value="HTH_3"/>
    <property type="match status" value="1"/>
</dbReference>
<sequence length="80" mass="8885">MARESFDLLRVIVDEVTWYMREHKITRAELASTMGVSPGRVSQILSGDENLTLRTLGSVIDALGAEIDLTLRSREPRLAG</sequence>
<protein>
    <recommendedName>
        <fullName evidence="1">HTH cro/C1-type domain-containing protein</fullName>
    </recommendedName>
</protein>
<dbReference type="Proteomes" id="UP001144280">
    <property type="component" value="Unassembled WGS sequence"/>
</dbReference>
<keyword evidence="3" id="KW-1185">Reference proteome</keyword>
<reference evidence="2" key="1">
    <citation type="submission" date="2022-12" db="EMBL/GenBank/DDBJ databases">
        <title>New Phytohabitans aurantiacus sp. RD004123 nov., an actinomycete isolated from soil.</title>
        <authorList>
            <person name="Triningsih D.W."/>
            <person name="Harunari E."/>
            <person name="Igarashi Y."/>
        </authorList>
    </citation>
    <scope>NUCLEOTIDE SEQUENCE</scope>
    <source>
        <strain evidence="2">RD004123</strain>
    </source>
</reference>
<dbReference type="InterPro" id="IPR001387">
    <property type="entry name" value="Cro/C1-type_HTH"/>
</dbReference>
<dbReference type="RefSeq" id="WP_281901850.1">
    <property type="nucleotide sequence ID" value="NZ_BSDI01000040.1"/>
</dbReference>
<proteinExistence type="predicted"/>
<dbReference type="PROSITE" id="PS50943">
    <property type="entry name" value="HTH_CROC1"/>
    <property type="match status" value="1"/>
</dbReference>
<name>A0ABQ5R5E7_9ACTN</name>
<feature type="domain" description="HTH cro/C1-type" evidence="1">
    <location>
        <begin position="22"/>
        <end position="71"/>
    </location>
</feature>
<evidence type="ECO:0000259" key="1">
    <source>
        <dbReference type="PROSITE" id="PS50943"/>
    </source>
</evidence>
<evidence type="ECO:0000313" key="3">
    <source>
        <dbReference type="Proteomes" id="UP001144280"/>
    </source>
</evidence>
<evidence type="ECO:0000313" key="2">
    <source>
        <dbReference type="EMBL" id="GLI01107.1"/>
    </source>
</evidence>
<accession>A0ABQ5R5E7</accession>
<dbReference type="InterPro" id="IPR010982">
    <property type="entry name" value="Lambda_DNA-bd_dom_sf"/>
</dbReference>
<comment type="caution">
    <text evidence="2">The sequence shown here is derived from an EMBL/GenBank/DDBJ whole genome shotgun (WGS) entry which is preliminary data.</text>
</comment>
<dbReference type="SUPFAM" id="SSF47413">
    <property type="entry name" value="lambda repressor-like DNA-binding domains"/>
    <property type="match status" value="1"/>
</dbReference>